<gene>
    <name evidence="4" type="primary">LOC115619977</name>
</gene>
<feature type="compositionally biased region" description="Polar residues" evidence="1">
    <location>
        <begin position="515"/>
        <end position="530"/>
    </location>
</feature>
<dbReference type="Proteomes" id="UP000504634">
    <property type="component" value="Unplaced"/>
</dbReference>
<sequence>MVVCTMQSFGAEQSLGKPNSRCATQTQPRKTTHVQDLVIFDKDNGVSVKQDGVSECEEGEIVDEYEMIISSEDEEFKLRARIRQLEDQNGDLENLDVLSANLADQYSYQKPQADSKPSAPSVLPQQRDYQDFQPIPVLSDISSFSEDEHPPPRKYSKHKIKRMESRKQGYYDNNCDYKRNPFSRRTHSQRKKRRHDHHHHHHHHHSHTCQHFNESIIVEPLDRGTDDEICEYDINVDEEDDDEDDDEDLERLKLSRAKLRVALARNGDYDIKPKYSLKERLQARIRQTPSPRYRSPQTTTDQVFKTLHEKETQFDGSSPASTSINSENPLEESPEVQLRLLALKSVILKKHYARKKRDAERAYSPTDMIKRVHPTINTDYDIDDLMDISPAASPERVTSPVEYHVSNSYENTKAVDMDLADTDSDQGPSHYDQWHTDWPQPQRQETLCGPLFSDGNWNYNMPSSLPAVPMTIVIDDDDEEVYPPPPPSYHIPQVLIDDDDARDAHSLEPTEHSNHGSINEIQSISMENSRSKSVIKSVAESSDDEAGVLRAMLLSKLKTNVPSPALVSVPVSSEIVPILDPPSPETDEAEELRLQLLSSIAAKRKTDDKVPSPAILKKAVRRFQMQPIKEEASAKSDIATSCSSNLNEPKHEAEEMDEQKPEKLATNEVKPEVTVAIEIEREPIKSEKTEATSVPAPSEIVEITKEVAPTPIPNENVPLAAEKVIPPQPVPSPSAEQLENCSAIESSSTLTITRNVAPKKPASTSKALQPVAPNGRQNLPMPGVIKIVKPNKVINKTTTVKRKTAMLDELSAKRPATLLIKEGGAPMHYANKPPSTSRLITKYDSASIKINRVVVNLAESSTDSDDELMDLPINELMSRFGYTKYSDNASPLSLTMGSASNSTTRSNTPNSEILESSASASNLRRVVINEYFEKRLDDFLKQARSNCEKSPEELSSTEQPEDANGIAKKANEEETVKSTTPTAVEKGTDEANNAVAPQPKTKTQTSPAVKHLPMESQREYVRLIERMKVLEKRKKIEALKGSTNKATATEKPMVPAKVARNKVVEATAAASSETVALKPPSSNKVAKKTTAVATKAAGINVNPVNVNPVNDSASASAAQVVATVTDAPAQPSQVLTKKNISILKTVTDVKLPVVAAGHPNAQKTVTAKAAAIPKAQLQQPKESRLKSFESSFLKIGGSMIANLDKSLHMVEEAKKSKITRLRCSQRLKELYAEMQAVKQAVKQEEAKLARIQPEIQASHEIIISLKQKRSKLYNAAMDLGKSIKGDDYRLLDEGKSEIKRKSSELTKEIRLYNSIIKYTDLSKLTEPTETNQDSPATTAATKSLNESTAPLPHDEAKIADPTEPSCEPKEIPSASKDKPFQSQPFVPSEQTTELATVEKLDAAEAILEDCDTIVAAEGSAEGEGATTIDAVEKSIDDIIANEAATSSTKVQAPHTVSFMKELREEPIKESLLKEYHTPMSRNYNSQVDVNGMICPFELMGRCEDTDCSYMHLPVVC</sequence>
<feature type="region of interest" description="Disordered" evidence="1">
    <location>
        <begin position="756"/>
        <end position="776"/>
    </location>
</feature>
<feature type="region of interest" description="Disordered" evidence="1">
    <location>
        <begin position="896"/>
        <end position="918"/>
    </location>
</feature>
<evidence type="ECO:0000313" key="4">
    <source>
        <dbReference type="RefSeq" id="XP_030368873.1"/>
    </source>
</evidence>
<dbReference type="InterPro" id="IPR019607">
    <property type="entry name" value="Putative_zinc-finger_domain"/>
</dbReference>
<proteinExistence type="predicted"/>
<feature type="domain" description="Putative zinc-finger" evidence="2">
    <location>
        <begin position="1493"/>
        <end position="1512"/>
    </location>
</feature>
<reference evidence="4" key="1">
    <citation type="submission" date="2025-08" db="UniProtKB">
        <authorList>
            <consortium name="RefSeq"/>
        </authorList>
    </citation>
    <scope>IDENTIFICATION</scope>
    <source>
        <strain evidence="4">11010-0011.00</strain>
        <tissue evidence="4">Whole body</tissue>
    </source>
</reference>
<name>A0A6J2T0Z6_DROLE</name>
<feature type="compositionally biased region" description="Basic residues" evidence="1">
    <location>
        <begin position="152"/>
        <end position="161"/>
    </location>
</feature>
<feature type="compositionally biased region" description="Basic residues" evidence="1">
    <location>
        <begin position="181"/>
        <end position="208"/>
    </location>
</feature>
<dbReference type="OrthoDB" id="8197317at2759"/>
<dbReference type="RefSeq" id="XP_030368873.1">
    <property type="nucleotide sequence ID" value="XM_030513013.1"/>
</dbReference>
<protein>
    <submittedName>
        <fullName evidence="4">Uncharacterized protein LOC115619977 isoform X1</fullName>
    </submittedName>
</protein>
<feature type="compositionally biased region" description="Low complexity" evidence="1">
    <location>
        <begin position="898"/>
        <end position="911"/>
    </location>
</feature>
<feature type="region of interest" description="Disordered" evidence="1">
    <location>
        <begin position="504"/>
        <end position="530"/>
    </location>
</feature>
<dbReference type="GeneID" id="115619977"/>
<feature type="region of interest" description="Disordered" evidence="1">
    <location>
        <begin position="311"/>
        <end position="333"/>
    </location>
</feature>
<feature type="region of interest" description="Disordered" evidence="1">
    <location>
        <begin position="947"/>
        <end position="1010"/>
    </location>
</feature>
<keyword evidence="3" id="KW-1185">Reference proteome</keyword>
<organism evidence="3 4">
    <name type="scientific">Drosophila lebanonensis</name>
    <name type="common">Fruit fly</name>
    <name type="synonym">Scaptodrosophila lebanonensis</name>
    <dbReference type="NCBI Taxonomy" id="7225"/>
    <lineage>
        <taxon>Eukaryota</taxon>
        <taxon>Metazoa</taxon>
        <taxon>Ecdysozoa</taxon>
        <taxon>Arthropoda</taxon>
        <taxon>Hexapoda</taxon>
        <taxon>Insecta</taxon>
        <taxon>Pterygota</taxon>
        <taxon>Neoptera</taxon>
        <taxon>Endopterygota</taxon>
        <taxon>Diptera</taxon>
        <taxon>Brachycera</taxon>
        <taxon>Muscomorpha</taxon>
        <taxon>Ephydroidea</taxon>
        <taxon>Drosophilidae</taxon>
        <taxon>Scaptodrosophila</taxon>
    </lineage>
</organism>
<dbReference type="Pfam" id="PF10650">
    <property type="entry name" value="zf-C3H1"/>
    <property type="match status" value="1"/>
</dbReference>
<accession>A0A6J2T0Z6</accession>
<feature type="compositionally biased region" description="Basic and acidic residues" evidence="1">
    <location>
        <begin position="1352"/>
        <end position="1379"/>
    </location>
</feature>
<feature type="compositionally biased region" description="Polar residues" evidence="1">
    <location>
        <begin position="1326"/>
        <end position="1348"/>
    </location>
</feature>
<feature type="compositionally biased region" description="Basic and acidic residues" evidence="1">
    <location>
        <begin position="162"/>
        <end position="179"/>
    </location>
</feature>
<feature type="compositionally biased region" description="Polar residues" evidence="1">
    <location>
        <begin position="1380"/>
        <end position="1389"/>
    </location>
</feature>
<feature type="compositionally biased region" description="Basic and acidic residues" evidence="1">
    <location>
        <begin position="648"/>
        <end position="663"/>
    </location>
</feature>
<feature type="region of interest" description="Disordered" evidence="1">
    <location>
        <begin position="1326"/>
        <end position="1389"/>
    </location>
</feature>
<evidence type="ECO:0000256" key="1">
    <source>
        <dbReference type="SAM" id="MobiDB-lite"/>
    </source>
</evidence>
<feature type="compositionally biased region" description="Polar residues" evidence="1">
    <location>
        <begin position="314"/>
        <end position="328"/>
    </location>
</feature>
<feature type="compositionally biased region" description="Basic and acidic residues" evidence="1">
    <location>
        <begin position="504"/>
        <end position="514"/>
    </location>
</feature>
<feature type="compositionally biased region" description="Polar residues" evidence="1">
    <location>
        <begin position="638"/>
        <end position="647"/>
    </location>
</feature>
<feature type="region of interest" description="Disordered" evidence="1">
    <location>
        <begin position="140"/>
        <end position="210"/>
    </location>
</feature>
<feature type="region of interest" description="Disordered" evidence="1">
    <location>
        <begin position="630"/>
        <end position="663"/>
    </location>
</feature>
<evidence type="ECO:0000313" key="3">
    <source>
        <dbReference type="Proteomes" id="UP000504634"/>
    </source>
</evidence>
<feature type="region of interest" description="Disordered" evidence="1">
    <location>
        <begin position="422"/>
        <end position="443"/>
    </location>
</feature>
<evidence type="ECO:0000259" key="2">
    <source>
        <dbReference type="Pfam" id="PF10650"/>
    </source>
</evidence>